<comment type="subcellular location">
    <subcellularLocation>
        <location evidence="1">Secreted</location>
    </subcellularLocation>
</comment>
<evidence type="ECO:0000256" key="5">
    <source>
        <dbReference type="ARBA" id="ARBA00023048"/>
    </source>
</evidence>
<evidence type="ECO:0000313" key="7">
    <source>
        <dbReference type="Proteomes" id="UP000192477"/>
    </source>
</evidence>
<evidence type="ECO:0000256" key="4">
    <source>
        <dbReference type="ARBA" id="ARBA00023022"/>
    </source>
</evidence>
<dbReference type="OrthoDB" id="2972872at2"/>
<evidence type="ECO:0000256" key="3">
    <source>
        <dbReference type="ARBA" id="ARBA00022529"/>
    </source>
</evidence>
<dbReference type="GO" id="GO:0042742">
    <property type="term" value="P:defense response to bacterium"/>
    <property type="evidence" value="ECO:0007669"/>
    <property type="project" value="UniProtKB-KW"/>
</dbReference>
<gene>
    <name evidence="6" type="ORF">BH747_09000</name>
</gene>
<comment type="caution">
    <text evidence="6">The sequence shown here is derived from an EMBL/GenBank/DDBJ whole genome shotgun (WGS) entry which is preliminary data.</text>
</comment>
<dbReference type="Pfam" id="PF09221">
    <property type="entry name" value="Bacteriocin_IId"/>
    <property type="match status" value="1"/>
</dbReference>
<dbReference type="Proteomes" id="UP000192477">
    <property type="component" value="Unassembled WGS sequence"/>
</dbReference>
<keyword evidence="4" id="KW-0044">Antibiotic</keyword>
<dbReference type="EMBL" id="MJEA01000008">
    <property type="protein sequence ID" value="OQO70035.1"/>
    <property type="molecule type" value="Genomic_DNA"/>
</dbReference>
<sequence length="75" mass="7441">MNLLQVASKFNISQGIATGIVTTVLNAGTVLAVIGAVTVALSGGIDAILEVGWTAFIAEVKEQAAARGTAGAAAW</sequence>
<dbReference type="Gene3D" id="1.20.225.10">
    <property type="entry name" value="Bacteriocin AS-48"/>
    <property type="match status" value="1"/>
</dbReference>
<dbReference type="InterPro" id="IPR009086">
    <property type="entry name" value="Bacteriocin_AS48"/>
</dbReference>
<dbReference type="RefSeq" id="WP_081184048.1">
    <property type="nucleotide sequence ID" value="NZ_MJEA01000008.1"/>
</dbReference>
<dbReference type="AlphaFoldDB" id="A0A1V8YBQ6"/>
<evidence type="ECO:0000313" key="6">
    <source>
        <dbReference type="EMBL" id="OQO70035.1"/>
    </source>
</evidence>
<reference evidence="6 7" key="1">
    <citation type="journal article" date="2017" name="BMC Microbiol.">
        <title>Comparative genomics of Enterococcus spp. isolated from bovine feces.</title>
        <authorList>
            <person name="Beukers A.G."/>
            <person name="Zaheer R."/>
            <person name="Goji N."/>
            <person name="Amoako K.K."/>
            <person name="Chaves A.V."/>
            <person name="Ward M.P."/>
            <person name="McAllister T.A."/>
        </authorList>
    </citation>
    <scope>NUCLEOTIDE SEQUENCE [LARGE SCALE GENOMIC DNA]</scope>
    <source>
        <strain evidence="6 7">F1129D 143</strain>
    </source>
</reference>
<proteinExistence type="predicted"/>
<name>A0A1V8YBQ6_9ENTE</name>
<keyword evidence="2" id="KW-0964">Secreted</keyword>
<dbReference type="InterPro" id="IPR020038">
    <property type="entry name" value="Circ_bacteriocin"/>
</dbReference>
<dbReference type="NCBIfam" id="TIGR03651">
    <property type="entry name" value="circ_ocin_uber"/>
    <property type="match status" value="1"/>
</dbReference>
<dbReference type="GO" id="GO:0005576">
    <property type="term" value="C:extracellular region"/>
    <property type="evidence" value="ECO:0007669"/>
    <property type="project" value="UniProtKB-SubCell"/>
</dbReference>
<accession>A0A1V8YBQ6</accession>
<keyword evidence="3" id="KW-0929">Antimicrobial</keyword>
<dbReference type="GO" id="GO:0031640">
    <property type="term" value="P:killing of cells of another organism"/>
    <property type="evidence" value="ECO:0007669"/>
    <property type="project" value="UniProtKB-KW"/>
</dbReference>
<organism evidence="6 7">
    <name type="scientific">Enterococcus villorum</name>
    <dbReference type="NCBI Taxonomy" id="112904"/>
    <lineage>
        <taxon>Bacteria</taxon>
        <taxon>Bacillati</taxon>
        <taxon>Bacillota</taxon>
        <taxon>Bacilli</taxon>
        <taxon>Lactobacillales</taxon>
        <taxon>Enterococcaceae</taxon>
        <taxon>Enterococcus</taxon>
    </lineage>
</organism>
<evidence type="ECO:0000256" key="2">
    <source>
        <dbReference type="ARBA" id="ARBA00022525"/>
    </source>
</evidence>
<keyword evidence="5" id="KW-0078">Bacteriocin</keyword>
<protein>
    <submittedName>
        <fullName evidence="6">Bacteriocin AS-48</fullName>
    </submittedName>
</protein>
<evidence type="ECO:0000256" key="1">
    <source>
        <dbReference type="ARBA" id="ARBA00004613"/>
    </source>
</evidence>